<comment type="caution">
    <text evidence="9">The sequence shown here is derived from an EMBL/GenBank/DDBJ whole genome shotgun (WGS) entry which is preliminary data.</text>
</comment>
<dbReference type="GO" id="GO:0055085">
    <property type="term" value="P:transmembrane transport"/>
    <property type="evidence" value="ECO:0007669"/>
    <property type="project" value="InterPro"/>
</dbReference>
<keyword evidence="6 7" id="KW-0472">Membrane</keyword>
<organism evidence="9 10">
    <name type="scientific">Cohnella fermenti</name>
    <dbReference type="NCBI Taxonomy" id="2565925"/>
    <lineage>
        <taxon>Bacteria</taxon>
        <taxon>Bacillati</taxon>
        <taxon>Bacillota</taxon>
        <taxon>Bacilli</taxon>
        <taxon>Bacillales</taxon>
        <taxon>Paenibacillaceae</taxon>
        <taxon>Cohnella</taxon>
    </lineage>
</organism>
<comment type="subcellular location">
    <subcellularLocation>
        <location evidence="1 7">Cell membrane</location>
        <topology evidence="1 7">Multi-pass membrane protein</topology>
    </subcellularLocation>
</comment>
<dbReference type="PROSITE" id="PS50928">
    <property type="entry name" value="ABC_TM1"/>
    <property type="match status" value="1"/>
</dbReference>
<sequence length="293" mass="33131">MRTTLRNPYVYLLFVVPTIALYFLFFIYPMLTSVFYGFTNWNGLDTKDFIGFDNFVNAFKDEDFRNSIWNNLYILLFSCCVQVPLIIVFSLLISSVKRFQGFYKTTVFMPSILSTSVIGILWGYIYDPDVGLINNILKTFGLDPIYFLADTKWALLSILITNAWQWMGFYIVLILAAILGIPKDIDEAAMIDGATGVQRAWYLTVPLIKPIINVVIMLSIAGALRVVDIVLVMTEGGPAGATDVMASYMVNKAIKYGDYGYGTALSIIIFIFALVLTALYQTLVVRRQEKVEY</sequence>
<dbReference type="CDD" id="cd06261">
    <property type="entry name" value="TM_PBP2"/>
    <property type="match status" value="1"/>
</dbReference>
<evidence type="ECO:0000313" key="10">
    <source>
        <dbReference type="Proteomes" id="UP000310636"/>
    </source>
</evidence>
<keyword evidence="10" id="KW-1185">Reference proteome</keyword>
<dbReference type="Gene3D" id="1.10.3720.10">
    <property type="entry name" value="MetI-like"/>
    <property type="match status" value="1"/>
</dbReference>
<dbReference type="GO" id="GO:0005886">
    <property type="term" value="C:plasma membrane"/>
    <property type="evidence" value="ECO:0007669"/>
    <property type="project" value="UniProtKB-SubCell"/>
</dbReference>
<comment type="similarity">
    <text evidence="7">Belongs to the binding-protein-dependent transport system permease family.</text>
</comment>
<keyword evidence="3" id="KW-1003">Cell membrane</keyword>
<dbReference type="PANTHER" id="PTHR30193:SF37">
    <property type="entry name" value="INNER MEMBRANE ABC TRANSPORTER PERMEASE PROTEIN YCJO"/>
    <property type="match status" value="1"/>
</dbReference>
<dbReference type="EMBL" id="SSOB01000012">
    <property type="protein sequence ID" value="THF79938.1"/>
    <property type="molecule type" value="Genomic_DNA"/>
</dbReference>
<dbReference type="SUPFAM" id="SSF160964">
    <property type="entry name" value="MalF N-terminal region-like"/>
    <property type="match status" value="1"/>
</dbReference>
<dbReference type="InterPro" id="IPR051393">
    <property type="entry name" value="ABC_transporter_permease"/>
</dbReference>
<dbReference type="PANTHER" id="PTHR30193">
    <property type="entry name" value="ABC TRANSPORTER PERMEASE PROTEIN"/>
    <property type="match status" value="1"/>
</dbReference>
<feature type="transmembrane region" description="Helical" evidence="7">
    <location>
        <begin position="72"/>
        <end position="93"/>
    </location>
</feature>
<evidence type="ECO:0000256" key="1">
    <source>
        <dbReference type="ARBA" id="ARBA00004651"/>
    </source>
</evidence>
<protein>
    <submittedName>
        <fullName evidence="9">Sugar ABC transporter permease</fullName>
    </submittedName>
</protein>
<evidence type="ECO:0000256" key="3">
    <source>
        <dbReference type="ARBA" id="ARBA00022475"/>
    </source>
</evidence>
<dbReference type="Pfam" id="PF00528">
    <property type="entry name" value="BPD_transp_1"/>
    <property type="match status" value="1"/>
</dbReference>
<keyword evidence="5 7" id="KW-1133">Transmembrane helix</keyword>
<evidence type="ECO:0000256" key="2">
    <source>
        <dbReference type="ARBA" id="ARBA00022448"/>
    </source>
</evidence>
<evidence type="ECO:0000256" key="4">
    <source>
        <dbReference type="ARBA" id="ARBA00022692"/>
    </source>
</evidence>
<reference evidence="9 10" key="1">
    <citation type="submission" date="2019-04" db="EMBL/GenBank/DDBJ databases">
        <title>Cohnella sp. nov. isolated from preserved vegetables.</title>
        <authorList>
            <person name="Lin S.-Y."/>
            <person name="Hung M.-H."/>
            <person name="Young C.-C."/>
        </authorList>
    </citation>
    <scope>NUCLEOTIDE SEQUENCE [LARGE SCALE GENOMIC DNA]</scope>
    <source>
        <strain evidence="9 10">CC-MHH1044</strain>
    </source>
</reference>
<dbReference type="OrthoDB" id="152280at2"/>
<evidence type="ECO:0000256" key="7">
    <source>
        <dbReference type="RuleBase" id="RU363032"/>
    </source>
</evidence>
<dbReference type="Proteomes" id="UP000310636">
    <property type="component" value="Unassembled WGS sequence"/>
</dbReference>
<gene>
    <name evidence="9" type="ORF">E6C55_11460</name>
</gene>
<keyword evidence="2 7" id="KW-0813">Transport</keyword>
<dbReference type="InterPro" id="IPR000515">
    <property type="entry name" value="MetI-like"/>
</dbReference>
<dbReference type="RefSeq" id="WP_136369927.1">
    <property type="nucleotide sequence ID" value="NZ_SSOB01000012.1"/>
</dbReference>
<dbReference type="AlphaFoldDB" id="A0A4S4BXJ4"/>
<evidence type="ECO:0000313" key="9">
    <source>
        <dbReference type="EMBL" id="THF79938.1"/>
    </source>
</evidence>
<proteinExistence type="inferred from homology"/>
<feature type="transmembrane region" description="Helical" evidence="7">
    <location>
        <begin position="105"/>
        <end position="125"/>
    </location>
</feature>
<keyword evidence="4 7" id="KW-0812">Transmembrane</keyword>
<feature type="transmembrane region" description="Helical" evidence="7">
    <location>
        <begin position="200"/>
        <end position="224"/>
    </location>
</feature>
<evidence type="ECO:0000256" key="6">
    <source>
        <dbReference type="ARBA" id="ARBA00023136"/>
    </source>
</evidence>
<name>A0A4S4BXJ4_9BACL</name>
<feature type="domain" description="ABC transmembrane type-1" evidence="8">
    <location>
        <begin position="68"/>
        <end position="280"/>
    </location>
</feature>
<dbReference type="SUPFAM" id="SSF161098">
    <property type="entry name" value="MetI-like"/>
    <property type="match status" value="1"/>
</dbReference>
<evidence type="ECO:0000259" key="8">
    <source>
        <dbReference type="PROSITE" id="PS50928"/>
    </source>
</evidence>
<feature type="transmembrane region" description="Helical" evidence="7">
    <location>
        <begin position="9"/>
        <end position="31"/>
    </location>
</feature>
<feature type="transmembrane region" description="Helical" evidence="7">
    <location>
        <begin position="153"/>
        <end position="179"/>
    </location>
</feature>
<feature type="transmembrane region" description="Helical" evidence="7">
    <location>
        <begin position="259"/>
        <end position="280"/>
    </location>
</feature>
<accession>A0A4S4BXJ4</accession>
<dbReference type="InterPro" id="IPR035906">
    <property type="entry name" value="MetI-like_sf"/>
</dbReference>
<evidence type="ECO:0000256" key="5">
    <source>
        <dbReference type="ARBA" id="ARBA00022989"/>
    </source>
</evidence>